<keyword evidence="1" id="KW-0472">Membrane</keyword>
<evidence type="ECO:0000313" key="2">
    <source>
        <dbReference type="EMBL" id="QNT79266.1"/>
    </source>
</evidence>
<dbReference type="EMBL" id="CP060244">
    <property type="protein sequence ID" value="QNT79266.1"/>
    <property type="molecule type" value="Genomic_DNA"/>
</dbReference>
<dbReference type="KEGG" id="ebla:JGUZn3_20610"/>
<protein>
    <submittedName>
        <fullName evidence="2">Uncharacterized protein</fullName>
    </submittedName>
</protein>
<dbReference type="AlphaFoldDB" id="A0A7H1NU06"/>
<sequence length="42" mass="5073">MMEDIITIFNSREAIALRNFITFIDFFVFCVLIIIVFREGWK</sequence>
<reference evidence="2 3" key="1">
    <citation type="submission" date="2020-08" db="EMBL/GenBank/DDBJ databases">
        <title>Complete genome sequence of Entomobacter blattae G55GP.</title>
        <authorList>
            <person name="Poehlein A."/>
            <person name="Guzman J."/>
            <person name="Daniel R."/>
            <person name="Vilcinskas A."/>
        </authorList>
    </citation>
    <scope>NUCLEOTIDE SEQUENCE [LARGE SCALE GENOMIC DNA]</scope>
    <source>
        <strain evidence="2 3">G55GP</strain>
    </source>
</reference>
<feature type="transmembrane region" description="Helical" evidence="1">
    <location>
        <begin position="20"/>
        <end position="37"/>
    </location>
</feature>
<gene>
    <name evidence="2" type="ORF">JGUZn3_20610</name>
</gene>
<keyword evidence="3" id="KW-1185">Reference proteome</keyword>
<accession>A0A7H1NU06</accession>
<organism evidence="2 3">
    <name type="scientific">Entomobacter blattae</name>
    <dbReference type="NCBI Taxonomy" id="2762277"/>
    <lineage>
        <taxon>Bacteria</taxon>
        <taxon>Pseudomonadati</taxon>
        <taxon>Pseudomonadota</taxon>
        <taxon>Alphaproteobacteria</taxon>
        <taxon>Acetobacterales</taxon>
        <taxon>Acetobacteraceae</taxon>
        <taxon>Entomobacter</taxon>
    </lineage>
</organism>
<evidence type="ECO:0000256" key="1">
    <source>
        <dbReference type="SAM" id="Phobius"/>
    </source>
</evidence>
<evidence type="ECO:0000313" key="3">
    <source>
        <dbReference type="Proteomes" id="UP000516349"/>
    </source>
</evidence>
<dbReference type="Proteomes" id="UP000516349">
    <property type="component" value="Chromosome"/>
</dbReference>
<name>A0A7H1NU06_9PROT</name>
<keyword evidence="1" id="KW-1133">Transmembrane helix</keyword>
<proteinExistence type="predicted"/>
<keyword evidence="1" id="KW-0812">Transmembrane</keyword>